<accession>A0AA38MHA4</accession>
<keyword evidence="2" id="KW-1185">Reference proteome</keyword>
<evidence type="ECO:0000313" key="2">
    <source>
        <dbReference type="Proteomes" id="UP001168821"/>
    </source>
</evidence>
<proteinExistence type="predicted"/>
<dbReference type="EMBL" id="JALNTZ010000004">
    <property type="protein sequence ID" value="KAJ3656003.1"/>
    <property type="molecule type" value="Genomic_DNA"/>
</dbReference>
<reference evidence="1" key="1">
    <citation type="journal article" date="2023" name="G3 (Bethesda)">
        <title>Whole genome assemblies of Zophobas morio and Tenebrio molitor.</title>
        <authorList>
            <person name="Kaur S."/>
            <person name="Stinson S.A."/>
            <person name="diCenzo G.C."/>
        </authorList>
    </citation>
    <scope>NUCLEOTIDE SEQUENCE</scope>
    <source>
        <strain evidence="1">QUZm001</strain>
    </source>
</reference>
<dbReference type="Proteomes" id="UP001168821">
    <property type="component" value="Unassembled WGS sequence"/>
</dbReference>
<sequence length="128" mass="14459">MHSMKEGTPSIPIVRESFDRFRISKTSYDEIGEAIICVEELSLGGGCVWSLGVEQIKTLLKYSPKALTMSEGVESSVPSYTIRLGILVVPFLDRIKAQNFLGSAEIDFSMFDMYLLYAFSLKYLDRDR</sequence>
<name>A0AA38MHA4_9CUCU</name>
<evidence type="ECO:0000313" key="1">
    <source>
        <dbReference type="EMBL" id="KAJ3656003.1"/>
    </source>
</evidence>
<gene>
    <name evidence="1" type="ORF">Zmor_015108</name>
</gene>
<comment type="caution">
    <text evidence="1">The sequence shown here is derived from an EMBL/GenBank/DDBJ whole genome shotgun (WGS) entry which is preliminary data.</text>
</comment>
<dbReference type="AlphaFoldDB" id="A0AA38MHA4"/>
<protein>
    <submittedName>
        <fullName evidence="1">Uncharacterized protein</fullName>
    </submittedName>
</protein>
<organism evidence="1 2">
    <name type="scientific">Zophobas morio</name>
    <dbReference type="NCBI Taxonomy" id="2755281"/>
    <lineage>
        <taxon>Eukaryota</taxon>
        <taxon>Metazoa</taxon>
        <taxon>Ecdysozoa</taxon>
        <taxon>Arthropoda</taxon>
        <taxon>Hexapoda</taxon>
        <taxon>Insecta</taxon>
        <taxon>Pterygota</taxon>
        <taxon>Neoptera</taxon>
        <taxon>Endopterygota</taxon>
        <taxon>Coleoptera</taxon>
        <taxon>Polyphaga</taxon>
        <taxon>Cucujiformia</taxon>
        <taxon>Tenebrionidae</taxon>
        <taxon>Zophobas</taxon>
    </lineage>
</organism>